<accession>A0A7S1Y4W5</accession>
<evidence type="ECO:0000313" key="2">
    <source>
        <dbReference type="EMBL" id="CAD9277676.1"/>
    </source>
</evidence>
<gene>
    <name evidence="2" type="ORF">GOCE00092_LOCUS6585</name>
</gene>
<keyword evidence="1" id="KW-1133">Transmembrane helix</keyword>
<feature type="transmembrane region" description="Helical" evidence="1">
    <location>
        <begin position="429"/>
        <end position="447"/>
    </location>
</feature>
<evidence type="ECO:0000256" key="1">
    <source>
        <dbReference type="SAM" id="Phobius"/>
    </source>
</evidence>
<protein>
    <submittedName>
        <fullName evidence="2">Uncharacterized protein</fullName>
    </submittedName>
</protein>
<organism evidence="2">
    <name type="scientific">Grammatophora oceanica</name>
    <dbReference type="NCBI Taxonomy" id="210454"/>
    <lineage>
        <taxon>Eukaryota</taxon>
        <taxon>Sar</taxon>
        <taxon>Stramenopiles</taxon>
        <taxon>Ochrophyta</taxon>
        <taxon>Bacillariophyta</taxon>
        <taxon>Fragilariophyceae</taxon>
        <taxon>Fragilariophycidae</taxon>
        <taxon>Rhabdonematales</taxon>
        <taxon>Grammatophoraceae</taxon>
        <taxon>Grammatophora</taxon>
    </lineage>
</organism>
<keyword evidence="1" id="KW-0812">Transmembrane</keyword>
<reference evidence="2" key="1">
    <citation type="submission" date="2021-01" db="EMBL/GenBank/DDBJ databases">
        <authorList>
            <person name="Corre E."/>
            <person name="Pelletier E."/>
            <person name="Niang G."/>
            <person name="Scheremetjew M."/>
            <person name="Finn R."/>
            <person name="Kale V."/>
            <person name="Holt S."/>
            <person name="Cochrane G."/>
            <person name="Meng A."/>
            <person name="Brown T."/>
            <person name="Cohen L."/>
        </authorList>
    </citation>
    <scope>NUCLEOTIDE SEQUENCE</scope>
    <source>
        <strain evidence="2">CCMP 410</strain>
    </source>
</reference>
<sequence>MWADLQRMVYRLFNFSWLCYRLSNFFLLSHTRSPSLSLFVTQPQQIETMNFCTAALTIMMAATATANPFAAKSKNTANSHYVSNLMAGATPTANSQLGRRLGDEEYIPDISGYSVKYEKCQFVKAYDDEMAENEEAGTVLATKRFVVFRLCPTGSCSSCNYNYGEYLIDLETYLESTVEYQQALQEEMCQACEECGNNNNNNNNGDNGDDGGRRFLVDVDCDNCYDECQKIENMEENGYIDATEFLECQMIYDPEDDGGQGLYAGPMCASSGTKIKIGVFLDEECSILDSSKAVDDYLVDGDGYQMKLSHALLKTVYAEDTCYSCLMVDEDENANDDANNNGNDDAEPEVVDMCQALYEAAAKCEKNHGFDEGYSNYYGYENQLAQEEIVCDFIDSLGSGTYDEDGEIIVGGQNKFASGGSKTTGGQKFALTFFILGTVGLAIYAAMLHAKLTKGGKADLSRQGGAMA</sequence>
<dbReference type="AlphaFoldDB" id="A0A7S1Y4W5"/>
<proteinExistence type="predicted"/>
<name>A0A7S1Y4W5_9STRA</name>
<keyword evidence="1" id="KW-0472">Membrane</keyword>
<dbReference type="EMBL" id="HBGK01012678">
    <property type="protein sequence ID" value="CAD9277676.1"/>
    <property type="molecule type" value="Transcribed_RNA"/>
</dbReference>